<keyword evidence="6" id="KW-0862">Zinc</keyword>
<reference evidence="11" key="1">
    <citation type="submission" date="2020-05" db="EMBL/GenBank/DDBJ databases">
        <title>Phylogenomic resolution of chytrid fungi.</title>
        <authorList>
            <person name="Stajich J.E."/>
            <person name="Amses K."/>
            <person name="Simmons R."/>
            <person name="Seto K."/>
            <person name="Myers J."/>
            <person name="Bonds A."/>
            <person name="Quandt C.A."/>
            <person name="Barry K."/>
            <person name="Liu P."/>
            <person name="Grigoriev I."/>
            <person name="Longcore J.E."/>
            <person name="James T.Y."/>
        </authorList>
    </citation>
    <scope>NUCLEOTIDE SEQUENCE</scope>
    <source>
        <strain evidence="11">JEL0476</strain>
    </source>
</reference>
<evidence type="ECO:0000313" key="11">
    <source>
        <dbReference type="EMBL" id="KAJ3208222.1"/>
    </source>
</evidence>
<dbReference type="InterPro" id="IPR024079">
    <property type="entry name" value="MetalloPept_cat_dom_sf"/>
</dbReference>
<evidence type="ECO:0000256" key="8">
    <source>
        <dbReference type="ARBA" id="ARBA00023157"/>
    </source>
</evidence>
<evidence type="ECO:0000256" key="9">
    <source>
        <dbReference type="SAM" id="SignalP"/>
    </source>
</evidence>
<name>A0AAD5XXS0_9FUNG</name>
<evidence type="ECO:0000259" key="10">
    <source>
        <dbReference type="Pfam" id="PF05572"/>
    </source>
</evidence>
<dbReference type="Gene3D" id="3.40.390.10">
    <property type="entry name" value="Collagenase (Catalytic Domain)"/>
    <property type="match status" value="1"/>
</dbReference>
<evidence type="ECO:0000256" key="1">
    <source>
        <dbReference type="ARBA" id="ARBA00008721"/>
    </source>
</evidence>
<evidence type="ECO:0000256" key="2">
    <source>
        <dbReference type="ARBA" id="ARBA00022670"/>
    </source>
</evidence>
<evidence type="ECO:0000256" key="4">
    <source>
        <dbReference type="ARBA" id="ARBA00022729"/>
    </source>
</evidence>
<keyword evidence="4 9" id="KW-0732">Signal</keyword>
<feature type="domain" description="Peptidase M43 pregnancy-associated plasma-A" evidence="10">
    <location>
        <begin position="135"/>
        <end position="269"/>
    </location>
</feature>
<feature type="chain" id="PRO_5042264934" description="Peptidase M43 pregnancy-associated plasma-A domain-containing protein" evidence="9">
    <location>
        <begin position="17"/>
        <end position="277"/>
    </location>
</feature>
<dbReference type="Proteomes" id="UP001211065">
    <property type="component" value="Unassembled WGS sequence"/>
</dbReference>
<feature type="signal peptide" evidence="9">
    <location>
        <begin position="1"/>
        <end position="16"/>
    </location>
</feature>
<organism evidence="11 12">
    <name type="scientific">Clydaea vesicula</name>
    <dbReference type="NCBI Taxonomy" id="447962"/>
    <lineage>
        <taxon>Eukaryota</taxon>
        <taxon>Fungi</taxon>
        <taxon>Fungi incertae sedis</taxon>
        <taxon>Chytridiomycota</taxon>
        <taxon>Chytridiomycota incertae sedis</taxon>
        <taxon>Chytridiomycetes</taxon>
        <taxon>Lobulomycetales</taxon>
        <taxon>Lobulomycetaceae</taxon>
        <taxon>Clydaea</taxon>
    </lineage>
</organism>
<comment type="similarity">
    <text evidence="1">Belongs to the peptidase M43B family.</text>
</comment>
<dbReference type="GO" id="GO:0006508">
    <property type="term" value="P:proteolysis"/>
    <property type="evidence" value="ECO:0007669"/>
    <property type="project" value="UniProtKB-KW"/>
</dbReference>
<dbReference type="PANTHER" id="PTHR47466">
    <property type="match status" value="1"/>
</dbReference>
<evidence type="ECO:0000256" key="3">
    <source>
        <dbReference type="ARBA" id="ARBA00022723"/>
    </source>
</evidence>
<keyword evidence="7" id="KW-0482">Metalloprotease</keyword>
<comment type="caution">
    <text evidence="11">The sequence shown here is derived from an EMBL/GenBank/DDBJ whole genome shotgun (WGS) entry which is preliminary data.</text>
</comment>
<dbReference type="InterPro" id="IPR008754">
    <property type="entry name" value="Peptidase_M43"/>
</dbReference>
<dbReference type="CDD" id="cd04275">
    <property type="entry name" value="ZnMc_pappalysin_like"/>
    <property type="match status" value="1"/>
</dbReference>
<keyword evidence="5" id="KW-0378">Hydrolase</keyword>
<dbReference type="SUPFAM" id="SSF55486">
    <property type="entry name" value="Metalloproteases ('zincins'), catalytic domain"/>
    <property type="match status" value="1"/>
</dbReference>
<evidence type="ECO:0000256" key="7">
    <source>
        <dbReference type="ARBA" id="ARBA00023049"/>
    </source>
</evidence>
<evidence type="ECO:0000256" key="5">
    <source>
        <dbReference type="ARBA" id="ARBA00022801"/>
    </source>
</evidence>
<dbReference type="EMBL" id="JADGJW010001006">
    <property type="protein sequence ID" value="KAJ3208222.1"/>
    <property type="molecule type" value="Genomic_DNA"/>
</dbReference>
<proteinExistence type="inferred from homology"/>
<dbReference type="PANTHER" id="PTHR47466:SF1">
    <property type="entry name" value="METALLOPROTEASE MEP1 (AFU_ORTHOLOGUE AFUA_1G07730)-RELATED"/>
    <property type="match status" value="1"/>
</dbReference>
<keyword evidence="3" id="KW-0479">Metal-binding</keyword>
<gene>
    <name evidence="11" type="ORF">HK099_000102</name>
</gene>
<dbReference type="AlphaFoldDB" id="A0AAD5XXS0"/>
<keyword evidence="8" id="KW-1015">Disulfide bond</keyword>
<dbReference type="Pfam" id="PF05572">
    <property type="entry name" value="Peptidase_M43"/>
    <property type="match status" value="1"/>
</dbReference>
<keyword evidence="12" id="KW-1185">Reference proteome</keyword>
<dbReference type="GO" id="GO:0008237">
    <property type="term" value="F:metallopeptidase activity"/>
    <property type="evidence" value="ECO:0007669"/>
    <property type="project" value="UniProtKB-KW"/>
</dbReference>
<dbReference type="GO" id="GO:0046872">
    <property type="term" value="F:metal ion binding"/>
    <property type="evidence" value="ECO:0007669"/>
    <property type="project" value="UniProtKB-KW"/>
</dbReference>
<protein>
    <recommendedName>
        <fullName evidence="10">Peptidase M43 pregnancy-associated plasma-A domain-containing protein</fullName>
    </recommendedName>
</protein>
<keyword evidence="2" id="KW-0645">Protease</keyword>
<sequence>MKFLVIFSALILALNAASVQRVDWCGTRSFSNKLDQEVSQSFGNPSAAKTQKFKVTTYFNIITGTDGGNTVGDVSNKIVQKQMKVLNSAFSKSGFEFILDSVTRTSNNAWYTHDYGTTEESDMKNALRQGDAADLNIYVSNLPGGLLGYATFPQDYTNNPKLDGVVVHTESLPEGDLKPYDLGDTLVHEVGHWVGLYHTFEGGCDAVGGDFVSDTPAEASPAFGCPKKRDSCTGSPEFAGEDPIKNFMDYTDDKCMNTFSKGQTDRMKALYLIYRNT</sequence>
<accession>A0AAD5XXS0</accession>
<evidence type="ECO:0000313" key="12">
    <source>
        <dbReference type="Proteomes" id="UP001211065"/>
    </source>
</evidence>
<evidence type="ECO:0000256" key="6">
    <source>
        <dbReference type="ARBA" id="ARBA00022833"/>
    </source>
</evidence>